<evidence type="ECO:0000313" key="4">
    <source>
        <dbReference type="Proteomes" id="UP000001861"/>
    </source>
</evidence>
<feature type="compositionally biased region" description="Low complexity" evidence="1">
    <location>
        <begin position="569"/>
        <end position="578"/>
    </location>
</feature>
<feature type="region of interest" description="Disordered" evidence="1">
    <location>
        <begin position="319"/>
        <end position="351"/>
    </location>
</feature>
<feature type="compositionally biased region" description="Low complexity" evidence="1">
    <location>
        <begin position="332"/>
        <end position="349"/>
    </location>
</feature>
<evidence type="ECO:0000256" key="2">
    <source>
        <dbReference type="SAM" id="Phobius"/>
    </source>
</evidence>
<dbReference type="OrthoDB" id="3062801at2759"/>
<organism evidence="3 4">
    <name type="scientific">Coprinopsis cinerea (strain Okayama-7 / 130 / ATCC MYA-4618 / FGSC 9003)</name>
    <name type="common">Inky cap fungus</name>
    <name type="synonym">Hormographiella aspergillata</name>
    <dbReference type="NCBI Taxonomy" id="240176"/>
    <lineage>
        <taxon>Eukaryota</taxon>
        <taxon>Fungi</taxon>
        <taxon>Dikarya</taxon>
        <taxon>Basidiomycota</taxon>
        <taxon>Agaricomycotina</taxon>
        <taxon>Agaricomycetes</taxon>
        <taxon>Agaricomycetidae</taxon>
        <taxon>Agaricales</taxon>
        <taxon>Agaricineae</taxon>
        <taxon>Psathyrellaceae</taxon>
        <taxon>Coprinopsis</taxon>
    </lineage>
</organism>
<dbReference type="eggNOG" id="ENOG502SMR7">
    <property type="taxonomic scope" value="Eukaryota"/>
</dbReference>
<evidence type="ECO:0000313" key="3">
    <source>
        <dbReference type="EMBL" id="EAU85122.2"/>
    </source>
</evidence>
<feature type="compositionally biased region" description="Polar residues" evidence="1">
    <location>
        <begin position="624"/>
        <end position="633"/>
    </location>
</feature>
<feature type="transmembrane region" description="Helical" evidence="2">
    <location>
        <begin position="401"/>
        <end position="421"/>
    </location>
</feature>
<feature type="region of interest" description="Disordered" evidence="1">
    <location>
        <begin position="545"/>
        <end position="633"/>
    </location>
</feature>
<sequence>MASPAPTPGRSDSSELNLDFNLTPTLPIILPLTPARSNGRPVRRLVGTPRLGNSPPSTLGINDNGTTGSSNAARSSGPSHPRPPPIIQRDSESFFANYDSARDQVPRGRPSEEGGGSPGIALPPPMNLESESRYARGFRSPPSPIQEAEFVTPVVRPLDNSPRESRWWRPPPEPIRHPDERDEYERMRGSPVMPAQVVREPTFDQPFPFIKMHEPEFGPRVQAFRAPEVAIEGAQFGHHAQLRMEDPWALKAVERSSYPAIVYTFVTADIPRQAYLYSMLGLPELYYSRATSVFDEVNRMGVEELARLIVEDERLDPSTTTRPIIPYPGRQPSRNPSPRPSASADPDNASPEKLRKAWKSFVDGLLAEWTILNLVSSLLLSAILTLLQIPSAEASPVTRWSALFSLVCGLASLVYGCVYIVRFGTMKKTYKAVLWVQDVQRSSKSSFWNSWTFLAMPGTWLGWSMIFFLVCITSFAWTTGTLNQPSEPQLRPSEALGPRIAFSAILGLGILYFCLVNLSFNRWGTPYDREWEKMVGQLRLADERRRVEKQEAEERERERKPVLPPLSPPSTTKSLSFTQLRTPVVPAEWPERTAGGVDDGLKGGGGQGLLGFKPVRPPRRDRSTSLPSLPSTK</sequence>
<dbReference type="STRING" id="240176.A8NVG9"/>
<dbReference type="RefSeq" id="XP_001836710.2">
    <property type="nucleotide sequence ID" value="XM_001836658.2"/>
</dbReference>
<keyword evidence="2" id="KW-1133">Transmembrane helix</keyword>
<proteinExistence type="predicted"/>
<feature type="region of interest" description="Disordered" evidence="1">
    <location>
        <begin position="101"/>
        <end position="128"/>
    </location>
</feature>
<evidence type="ECO:0008006" key="5">
    <source>
        <dbReference type="Google" id="ProtNLM"/>
    </source>
</evidence>
<reference evidence="3 4" key="1">
    <citation type="journal article" date="2010" name="Proc. Natl. Acad. Sci. U.S.A.">
        <title>Insights into evolution of multicellular fungi from the assembled chromosomes of the mushroom Coprinopsis cinerea (Coprinus cinereus).</title>
        <authorList>
            <person name="Stajich J.E."/>
            <person name="Wilke S.K."/>
            <person name="Ahren D."/>
            <person name="Au C.H."/>
            <person name="Birren B.W."/>
            <person name="Borodovsky M."/>
            <person name="Burns C."/>
            <person name="Canback B."/>
            <person name="Casselton L.A."/>
            <person name="Cheng C.K."/>
            <person name="Deng J."/>
            <person name="Dietrich F.S."/>
            <person name="Fargo D.C."/>
            <person name="Farman M.L."/>
            <person name="Gathman A.C."/>
            <person name="Goldberg J."/>
            <person name="Guigo R."/>
            <person name="Hoegger P.J."/>
            <person name="Hooker J.B."/>
            <person name="Huggins A."/>
            <person name="James T.Y."/>
            <person name="Kamada T."/>
            <person name="Kilaru S."/>
            <person name="Kodira C."/>
            <person name="Kues U."/>
            <person name="Kupfer D."/>
            <person name="Kwan H.S."/>
            <person name="Lomsadze A."/>
            <person name="Li W."/>
            <person name="Lilly W.W."/>
            <person name="Ma L.J."/>
            <person name="Mackey A.J."/>
            <person name="Manning G."/>
            <person name="Martin F."/>
            <person name="Muraguchi H."/>
            <person name="Natvig D.O."/>
            <person name="Palmerini H."/>
            <person name="Ramesh M.A."/>
            <person name="Rehmeyer C.J."/>
            <person name="Roe B.A."/>
            <person name="Shenoy N."/>
            <person name="Stanke M."/>
            <person name="Ter-Hovhannisyan V."/>
            <person name="Tunlid A."/>
            <person name="Velagapudi R."/>
            <person name="Vision T.J."/>
            <person name="Zeng Q."/>
            <person name="Zolan M.E."/>
            <person name="Pukkila P.J."/>
        </authorList>
    </citation>
    <scope>NUCLEOTIDE SEQUENCE [LARGE SCALE GENOMIC DNA]</scope>
    <source>
        <strain evidence="4">Okayama-7 / 130 / ATCC MYA-4618 / FGSC 9003</strain>
    </source>
</reference>
<feature type="transmembrane region" description="Helical" evidence="2">
    <location>
        <begin position="500"/>
        <end position="520"/>
    </location>
</feature>
<protein>
    <recommendedName>
        <fullName evidence="5">Transmembrane protein</fullName>
    </recommendedName>
</protein>
<dbReference type="VEuPathDB" id="FungiDB:CC1G_08095"/>
<feature type="compositionally biased region" description="Basic and acidic residues" evidence="1">
    <location>
        <begin position="545"/>
        <end position="561"/>
    </location>
</feature>
<dbReference type="KEGG" id="cci:CC1G_08095"/>
<feature type="region of interest" description="Disordered" evidence="1">
    <location>
        <begin position="30"/>
        <end position="89"/>
    </location>
</feature>
<dbReference type="Proteomes" id="UP000001861">
    <property type="component" value="Unassembled WGS sequence"/>
</dbReference>
<feature type="transmembrane region" description="Helical" evidence="2">
    <location>
        <begin position="460"/>
        <end position="480"/>
    </location>
</feature>
<feature type="compositionally biased region" description="Basic and acidic residues" evidence="1">
    <location>
        <begin position="101"/>
        <end position="112"/>
    </location>
</feature>
<dbReference type="EMBL" id="AACS02000004">
    <property type="protein sequence ID" value="EAU85122.2"/>
    <property type="molecule type" value="Genomic_DNA"/>
</dbReference>
<gene>
    <name evidence="3" type="ORF">CC1G_08095</name>
</gene>
<evidence type="ECO:0000256" key="1">
    <source>
        <dbReference type="SAM" id="MobiDB-lite"/>
    </source>
</evidence>
<keyword evidence="4" id="KW-1185">Reference proteome</keyword>
<feature type="compositionally biased region" description="Polar residues" evidence="1">
    <location>
        <begin position="54"/>
        <end position="73"/>
    </location>
</feature>
<keyword evidence="2" id="KW-0472">Membrane</keyword>
<accession>A8NVG9</accession>
<dbReference type="AlphaFoldDB" id="A8NVG9"/>
<comment type="caution">
    <text evidence="3">The sequence shown here is derived from an EMBL/GenBank/DDBJ whole genome shotgun (WGS) entry which is preliminary data.</text>
</comment>
<keyword evidence="2" id="KW-0812">Transmembrane</keyword>
<feature type="transmembrane region" description="Helical" evidence="2">
    <location>
        <begin position="365"/>
        <end position="389"/>
    </location>
</feature>
<dbReference type="InParanoid" id="A8NVG9"/>
<dbReference type="GeneID" id="6013261"/>
<name>A8NVG9_COPC7</name>
<dbReference type="HOGENOM" id="CLU_432114_0_0_1"/>